<dbReference type="Proteomes" id="UP001177670">
    <property type="component" value="Unassembled WGS sequence"/>
</dbReference>
<comment type="caution">
    <text evidence="2">The sequence shown here is derived from an EMBL/GenBank/DDBJ whole genome shotgun (WGS) entry which is preliminary data.</text>
</comment>
<name>A0AA40G4Y6_9HYME</name>
<evidence type="ECO:0000256" key="1">
    <source>
        <dbReference type="SAM" id="MobiDB-lite"/>
    </source>
</evidence>
<proteinExistence type="predicted"/>
<keyword evidence="3" id="KW-1185">Reference proteome</keyword>
<sequence length="280" mass="32763">MLALIPQVKVLNYENDRYIALLMDYFHLCLESVRKLSIGKTKHLMLKALADTMGGYLQVYILPLTRHSYYAGNIKYRNARKLFELYEQLKLFLRSNGAGWLNPSKEIKRTKISPIVITLPRTSIACDGIITYSASSIGNKREMKRFAFKQKKRRAPRHKTKSTSSRHKDESDRSEESIVIPLPFLDDDTQPNRYRSIEPLLFQRQHKHEIKAKFFFSIALPFKKNTLQSLYSERSIFALVKYYIASVKCIVSKSKAKTELETFNQEFYNWLQQSVRCESL</sequence>
<dbReference type="EMBL" id="JAHYIQ010000007">
    <property type="protein sequence ID" value="KAK1130784.1"/>
    <property type="molecule type" value="Genomic_DNA"/>
</dbReference>
<accession>A0AA40G4Y6</accession>
<dbReference type="AlphaFoldDB" id="A0AA40G4Y6"/>
<feature type="compositionally biased region" description="Basic and acidic residues" evidence="1">
    <location>
        <begin position="166"/>
        <end position="175"/>
    </location>
</feature>
<reference evidence="2" key="1">
    <citation type="submission" date="2021-10" db="EMBL/GenBank/DDBJ databases">
        <title>Melipona bicolor Genome sequencing and assembly.</title>
        <authorList>
            <person name="Araujo N.S."/>
            <person name="Arias M.C."/>
        </authorList>
    </citation>
    <scope>NUCLEOTIDE SEQUENCE</scope>
    <source>
        <strain evidence="2">USP_2M_L1-L4_2017</strain>
        <tissue evidence="2">Whole body</tissue>
    </source>
</reference>
<gene>
    <name evidence="2" type="ORF">K0M31_018893</name>
</gene>
<organism evidence="2 3">
    <name type="scientific">Melipona bicolor</name>
    <dbReference type="NCBI Taxonomy" id="60889"/>
    <lineage>
        <taxon>Eukaryota</taxon>
        <taxon>Metazoa</taxon>
        <taxon>Ecdysozoa</taxon>
        <taxon>Arthropoda</taxon>
        <taxon>Hexapoda</taxon>
        <taxon>Insecta</taxon>
        <taxon>Pterygota</taxon>
        <taxon>Neoptera</taxon>
        <taxon>Endopterygota</taxon>
        <taxon>Hymenoptera</taxon>
        <taxon>Apocrita</taxon>
        <taxon>Aculeata</taxon>
        <taxon>Apoidea</taxon>
        <taxon>Anthophila</taxon>
        <taxon>Apidae</taxon>
        <taxon>Melipona</taxon>
    </lineage>
</organism>
<evidence type="ECO:0000313" key="3">
    <source>
        <dbReference type="Proteomes" id="UP001177670"/>
    </source>
</evidence>
<evidence type="ECO:0000313" key="2">
    <source>
        <dbReference type="EMBL" id="KAK1130784.1"/>
    </source>
</evidence>
<protein>
    <submittedName>
        <fullName evidence="2">Uncharacterized protein</fullName>
    </submittedName>
</protein>
<feature type="compositionally biased region" description="Basic residues" evidence="1">
    <location>
        <begin position="149"/>
        <end position="165"/>
    </location>
</feature>
<feature type="region of interest" description="Disordered" evidence="1">
    <location>
        <begin position="149"/>
        <end position="175"/>
    </location>
</feature>